<keyword evidence="6 8" id="KW-1133">Transmembrane helix</keyword>
<feature type="transmembrane region" description="Helical" evidence="8">
    <location>
        <begin position="189"/>
        <end position="209"/>
    </location>
</feature>
<organism evidence="9 10">
    <name type="scientific">Methanobrevibacter cuticularis</name>
    <dbReference type="NCBI Taxonomy" id="47311"/>
    <lineage>
        <taxon>Archaea</taxon>
        <taxon>Methanobacteriati</taxon>
        <taxon>Methanobacteriota</taxon>
        <taxon>Methanomada group</taxon>
        <taxon>Methanobacteria</taxon>
        <taxon>Methanobacteriales</taxon>
        <taxon>Methanobacteriaceae</taxon>
        <taxon>Methanobrevibacter</taxon>
    </lineage>
</organism>
<evidence type="ECO:0000256" key="4">
    <source>
        <dbReference type="ARBA" id="ARBA00022475"/>
    </source>
</evidence>
<name>A0A166E087_9EURY</name>
<evidence type="ECO:0000256" key="6">
    <source>
        <dbReference type="ARBA" id="ARBA00022989"/>
    </source>
</evidence>
<dbReference type="Proteomes" id="UP000077275">
    <property type="component" value="Unassembled WGS sequence"/>
</dbReference>
<dbReference type="Pfam" id="PF03547">
    <property type="entry name" value="Mem_trans"/>
    <property type="match status" value="1"/>
</dbReference>
<dbReference type="AlphaFoldDB" id="A0A166E087"/>
<evidence type="ECO:0000256" key="8">
    <source>
        <dbReference type="SAM" id="Phobius"/>
    </source>
</evidence>
<reference evidence="9 10" key="1">
    <citation type="submission" date="2016-04" db="EMBL/GenBank/DDBJ databases">
        <title>Genome sequence of Methanobrevibacter cuticularis DSM 11139.</title>
        <authorList>
            <person name="Poehlein A."/>
            <person name="Seedorf H."/>
            <person name="Daniel R."/>
        </authorList>
    </citation>
    <scope>NUCLEOTIDE SEQUENCE [LARGE SCALE GENOMIC DNA]</scope>
    <source>
        <strain evidence="9 10">DSM 11139</strain>
    </source>
</reference>
<feature type="transmembrane region" description="Helical" evidence="8">
    <location>
        <begin position="34"/>
        <end position="53"/>
    </location>
</feature>
<feature type="transmembrane region" description="Helical" evidence="8">
    <location>
        <begin position="161"/>
        <end position="183"/>
    </location>
</feature>
<proteinExistence type="inferred from homology"/>
<feature type="transmembrane region" description="Helical" evidence="8">
    <location>
        <begin position="128"/>
        <end position="149"/>
    </location>
</feature>
<dbReference type="Gene3D" id="1.20.1530.20">
    <property type="match status" value="1"/>
</dbReference>
<dbReference type="STRING" id="47311.MBCUT_10040"/>
<feature type="transmembrane region" description="Helical" evidence="8">
    <location>
        <begin position="65"/>
        <end position="85"/>
    </location>
</feature>
<evidence type="ECO:0000313" key="10">
    <source>
        <dbReference type="Proteomes" id="UP000077275"/>
    </source>
</evidence>
<accession>A0A166E087</accession>
<gene>
    <name evidence="9" type="ORF">MBCUT_10040</name>
</gene>
<dbReference type="PANTHER" id="PTHR36838:SF3">
    <property type="entry name" value="TRANSPORTER AUXIN EFFLUX CARRIER EC FAMILY"/>
    <property type="match status" value="1"/>
</dbReference>
<feature type="transmembrane region" description="Helical" evidence="8">
    <location>
        <begin position="6"/>
        <end position="22"/>
    </location>
</feature>
<sequence>MASFEITIIAILVMIFLGYFLKRIDLLNISDVNTLNKIVINVTMPCLIFSALYTADLSSIGKLAIMPLVGLIVSSFSGIIAYSILTFKRYPKKEKWSIMVPIILGNTAFLGFPLTLGIFGDIGLIRAIFYDISSLIVFLSLSVILMFNFGGSFKTAIKKVLSFPVLWAVTFGIFFNLIQLSIGDLPLKVIDYLAAASIPLIMISLGLSLQFKNIKRSLKVATFATVIKLLIGPLIALIIVTILGLTGIEHTIAIIEAGMPSGMLTLVLAINYDLDFKLTADCVVITTVMSLISLPILIGLL</sequence>
<evidence type="ECO:0000256" key="3">
    <source>
        <dbReference type="ARBA" id="ARBA00022448"/>
    </source>
</evidence>
<dbReference type="PANTHER" id="PTHR36838">
    <property type="entry name" value="AUXIN EFFLUX CARRIER FAMILY PROTEIN"/>
    <property type="match status" value="1"/>
</dbReference>
<comment type="caution">
    <text evidence="9">The sequence shown here is derived from an EMBL/GenBank/DDBJ whole genome shotgun (WGS) entry which is preliminary data.</text>
</comment>
<keyword evidence="5 8" id="KW-0812">Transmembrane</keyword>
<keyword evidence="7 8" id="KW-0472">Membrane</keyword>
<dbReference type="RefSeq" id="WP_067259603.1">
    <property type="nucleotide sequence ID" value="NZ_LWMW01000098.1"/>
</dbReference>
<evidence type="ECO:0000256" key="5">
    <source>
        <dbReference type="ARBA" id="ARBA00022692"/>
    </source>
</evidence>
<evidence type="ECO:0000313" key="9">
    <source>
        <dbReference type="EMBL" id="KZX16138.1"/>
    </source>
</evidence>
<dbReference type="GO" id="GO:0055085">
    <property type="term" value="P:transmembrane transport"/>
    <property type="evidence" value="ECO:0007669"/>
    <property type="project" value="InterPro"/>
</dbReference>
<comment type="similarity">
    <text evidence="2">Belongs to the auxin efflux carrier (TC 2.A.69) family.</text>
</comment>
<dbReference type="OrthoDB" id="147743at2157"/>
<dbReference type="GO" id="GO:0005886">
    <property type="term" value="C:plasma membrane"/>
    <property type="evidence" value="ECO:0007669"/>
    <property type="project" value="UniProtKB-SubCell"/>
</dbReference>
<feature type="transmembrane region" description="Helical" evidence="8">
    <location>
        <begin position="282"/>
        <end position="300"/>
    </location>
</feature>
<comment type="subcellular location">
    <subcellularLocation>
        <location evidence="1">Cell membrane</location>
        <topology evidence="1">Multi-pass membrane protein</topology>
    </subcellularLocation>
</comment>
<dbReference type="PATRIC" id="fig|47311.3.peg.1107"/>
<feature type="transmembrane region" description="Helical" evidence="8">
    <location>
        <begin position="97"/>
        <end position="116"/>
    </location>
</feature>
<feature type="transmembrane region" description="Helical" evidence="8">
    <location>
        <begin position="251"/>
        <end position="270"/>
    </location>
</feature>
<keyword evidence="4" id="KW-1003">Cell membrane</keyword>
<protein>
    <submittedName>
        <fullName evidence="9">Putative transporter YfdV</fullName>
    </submittedName>
</protein>
<evidence type="ECO:0000256" key="2">
    <source>
        <dbReference type="ARBA" id="ARBA00010145"/>
    </source>
</evidence>
<evidence type="ECO:0000256" key="1">
    <source>
        <dbReference type="ARBA" id="ARBA00004651"/>
    </source>
</evidence>
<feature type="transmembrane region" description="Helical" evidence="8">
    <location>
        <begin position="221"/>
        <end position="245"/>
    </location>
</feature>
<dbReference type="EMBL" id="LWMW01000098">
    <property type="protein sequence ID" value="KZX16138.1"/>
    <property type="molecule type" value="Genomic_DNA"/>
</dbReference>
<dbReference type="InterPro" id="IPR004776">
    <property type="entry name" value="Mem_transp_PIN-like"/>
</dbReference>
<dbReference type="InterPro" id="IPR038770">
    <property type="entry name" value="Na+/solute_symporter_sf"/>
</dbReference>
<evidence type="ECO:0000256" key="7">
    <source>
        <dbReference type="ARBA" id="ARBA00023136"/>
    </source>
</evidence>
<keyword evidence="3" id="KW-0813">Transport</keyword>
<keyword evidence="10" id="KW-1185">Reference proteome</keyword>